<evidence type="ECO:0000256" key="5">
    <source>
        <dbReference type="ARBA" id="ARBA00022777"/>
    </source>
</evidence>
<protein>
    <submittedName>
        <fullName evidence="8">Kinase-like domain-containing protein</fullName>
    </submittedName>
</protein>
<dbReference type="SUPFAM" id="SSF56112">
    <property type="entry name" value="Protein kinase-like (PK-like)"/>
    <property type="match status" value="1"/>
</dbReference>
<keyword evidence="4" id="KW-0547">Nucleotide-binding</keyword>
<keyword evidence="9" id="KW-1185">Reference proteome</keyword>
<dbReference type="EMBL" id="JARKIE010000138">
    <property type="protein sequence ID" value="KAJ7677509.1"/>
    <property type="molecule type" value="Genomic_DNA"/>
</dbReference>
<evidence type="ECO:0000313" key="8">
    <source>
        <dbReference type="EMBL" id="KAJ7677509.1"/>
    </source>
</evidence>
<dbReference type="Pfam" id="PF00069">
    <property type="entry name" value="Pkinase"/>
    <property type="match status" value="1"/>
</dbReference>
<evidence type="ECO:0000313" key="9">
    <source>
        <dbReference type="Proteomes" id="UP001221757"/>
    </source>
</evidence>
<evidence type="ECO:0000256" key="6">
    <source>
        <dbReference type="ARBA" id="ARBA00022840"/>
    </source>
</evidence>
<dbReference type="GO" id="GO:0005524">
    <property type="term" value="F:ATP binding"/>
    <property type="evidence" value="ECO:0007669"/>
    <property type="project" value="UniProtKB-KW"/>
</dbReference>
<gene>
    <name evidence="8" type="ORF">B0H17DRAFT_944840</name>
</gene>
<evidence type="ECO:0000256" key="2">
    <source>
        <dbReference type="ARBA" id="ARBA00022527"/>
    </source>
</evidence>
<keyword evidence="2" id="KW-0723">Serine/threonine-protein kinase</keyword>
<dbReference type="GO" id="GO:0035556">
    <property type="term" value="P:intracellular signal transduction"/>
    <property type="evidence" value="ECO:0007669"/>
    <property type="project" value="TreeGrafter"/>
</dbReference>
<organism evidence="8 9">
    <name type="scientific">Mycena rosella</name>
    <name type="common">Pink bonnet</name>
    <name type="synonym">Agaricus rosellus</name>
    <dbReference type="NCBI Taxonomy" id="1033263"/>
    <lineage>
        <taxon>Eukaryota</taxon>
        <taxon>Fungi</taxon>
        <taxon>Dikarya</taxon>
        <taxon>Basidiomycota</taxon>
        <taxon>Agaricomycotina</taxon>
        <taxon>Agaricomycetes</taxon>
        <taxon>Agaricomycetidae</taxon>
        <taxon>Agaricales</taxon>
        <taxon>Marasmiineae</taxon>
        <taxon>Mycenaceae</taxon>
        <taxon>Mycena</taxon>
    </lineage>
</organism>
<name>A0AAD7D593_MYCRO</name>
<dbReference type="GO" id="GO:0004674">
    <property type="term" value="F:protein serine/threonine kinase activity"/>
    <property type="evidence" value="ECO:0007669"/>
    <property type="project" value="UniProtKB-KW"/>
</dbReference>
<dbReference type="SMART" id="SM00220">
    <property type="entry name" value="S_TKc"/>
    <property type="match status" value="1"/>
</dbReference>
<dbReference type="Proteomes" id="UP001221757">
    <property type="component" value="Unassembled WGS sequence"/>
</dbReference>
<evidence type="ECO:0000259" key="7">
    <source>
        <dbReference type="PROSITE" id="PS50011"/>
    </source>
</evidence>
<dbReference type="PANTHER" id="PTHR24346">
    <property type="entry name" value="MAP/MICROTUBULE AFFINITY-REGULATING KINASE"/>
    <property type="match status" value="1"/>
</dbReference>
<dbReference type="GO" id="GO:0000226">
    <property type="term" value="P:microtubule cytoskeleton organization"/>
    <property type="evidence" value="ECO:0007669"/>
    <property type="project" value="TreeGrafter"/>
</dbReference>
<feature type="domain" description="Protein kinase" evidence="7">
    <location>
        <begin position="1"/>
        <end position="135"/>
    </location>
</feature>
<comment type="caution">
    <text evidence="8">The sequence shown here is derived from an EMBL/GenBank/DDBJ whole genome shotgun (WGS) entry which is preliminary data.</text>
</comment>
<dbReference type="InterPro" id="IPR000719">
    <property type="entry name" value="Prot_kinase_dom"/>
</dbReference>
<proteinExistence type="inferred from homology"/>
<accession>A0AAD7D593</accession>
<dbReference type="PROSITE" id="PS50011">
    <property type="entry name" value="PROTEIN_KINASE_DOM"/>
    <property type="match status" value="1"/>
</dbReference>
<evidence type="ECO:0000256" key="4">
    <source>
        <dbReference type="ARBA" id="ARBA00022741"/>
    </source>
</evidence>
<keyword evidence="5 8" id="KW-0418">Kinase</keyword>
<dbReference type="AlphaFoldDB" id="A0AAD7D593"/>
<sequence>MFVPRIKPTEYITRKFTRQITSALDYCRCNNVIHYDLISQTGNVKIIDFGLSNLYDPTSHLSTFCSSLYFTTPELLNIKLYTGPEVDIWSFGVVLYALLCGKHATLHTKIKRKLVEYPVWLSPGASTTRSPPFLS</sequence>
<dbReference type="PANTHER" id="PTHR24346:SF82">
    <property type="entry name" value="KP78A-RELATED"/>
    <property type="match status" value="1"/>
</dbReference>
<reference evidence="8" key="1">
    <citation type="submission" date="2023-03" db="EMBL/GenBank/DDBJ databases">
        <title>Massive genome expansion in bonnet fungi (Mycena s.s.) driven by repeated elements and novel gene families across ecological guilds.</title>
        <authorList>
            <consortium name="Lawrence Berkeley National Laboratory"/>
            <person name="Harder C.B."/>
            <person name="Miyauchi S."/>
            <person name="Viragh M."/>
            <person name="Kuo A."/>
            <person name="Thoen E."/>
            <person name="Andreopoulos B."/>
            <person name="Lu D."/>
            <person name="Skrede I."/>
            <person name="Drula E."/>
            <person name="Henrissat B."/>
            <person name="Morin E."/>
            <person name="Kohler A."/>
            <person name="Barry K."/>
            <person name="LaButti K."/>
            <person name="Morin E."/>
            <person name="Salamov A."/>
            <person name="Lipzen A."/>
            <person name="Mereny Z."/>
            <person name="Hegedus B."/>
            <person name="Baldrian P."/>
            <person name="Stursova M."/>
            <person name="Weitz H."/>
            <person name="Taylor A."/>
            <person name="Grigoriev I.V."/>
            <person name="Nagy L.G."/>
            <person name="Martin F."/>
            <person name="Kauserud H."/>
        </authorList>
    </citation>
    <scope>NUCLEOTIDE SEQUENCE</scope>
    <source>
        <strain evidence="8">CBHHK067</strain>
    </source>
</reference>
<keyword evidence="3" id="KW-0808">Transferase</keyword>
<keyword evidence="6" id="KW-0067">ATP-binding</keyword>
<evidence type="ECO:0000256" key="3">
    <source>
        <dbReference type="ARBA" id="ARBA00022679"/>
    </source>
</evidence>
<dbReference type="InterPro" id="IPR011009">
    <property type="entry name" value="Kinase-like_dom_sf"/>
</dbReference>
<dbReference type="GO" id="GO:0005737">
    <property type="term" value="C:cytoplasm"/>
    <property type="evidence" value="ECO:0007669"/>
    <property type="project" value="TreeGrafter"/>
</dbReference>
<comment type="similarity">
    <text evidence="1">Belongs to the protein kinase superfamily. CAMK Ser/Thr protein kinase family. NIM1 subfamily.</text>
</comment>
<evidence type="ECO:0000256" key="1">
    <source>
        <dbReference type="ARBA" id="ARBA00010791"/>
    </source>
</evidence>
<dbReference type="Gene3D" id="1.10.510.10">
    <property type="entry name" value="Transferase(Phosphotransferase) domain 1"/>
    <property type="match status" value="1"/>
</dbReference>